<accession>A0A9E2L5X4</accession>
<name>A0A9E2L5X4_9BACT</name>
<proteinExistence type="predicted"/>
<dbReference type="AlphaFoldDB" id="A0A9E2L5X4"/>
<dbReference type="EMBL" id="JAHLFU010000062">
    <property type="protein sequence ID" value="MBU3852872.1"/>
    <property type="molecule type" value="Genomic_DNA"/>
</dbReference>
<organism evidence="1 2">
    <name type="scientific">Candidatus Paraprevotella stercoravium</name>
    <dbReference type="NCBI Taxonomy" id="2838725"/>
    <lineage>
        <taxon>Bacteria</taxon>
        <taxon>Pseudomonadati</taxon>
        <taxon>Bacteroidota</taxon>
        <taxon>Bacteroidia</taxon>
        <taxon>Bacteroidales</taxon>
        <taxon>Prevotellaceae</taxon>
        <taxon>Paraprevotella</taxon>
    </lineage>
</organism>
<gene>
    <name evidence="1" type="ORF">H9789_03420</name>
</gene>
<reference evidence="1" key="1">
    <citation type="journal article" date="2021" name="PeerJ">
        <title>Extensive microbial diversity within the chicken gut microbiome revealed by metagenomics and culture.</title>
        <authorList>
            <person name="Gilroy R."/>
            <person name="Ravi A."/>
            <person name="Getino M."/>
            <person name="Pursley I."/>
            <person name="Horton D.L."/>
            <person name="Alikhan N.F."/>
            <person name="Baker D."/>
            <person name="Gharbi K."/>
            <person name="Hall N."/>
            <person name="Watson M."/>
            <person name="Adriaenssens E.M."/>
            <person name="Foster-Nyarko E."/>
            <person name="Jarju S."/>
            <person name="Secka A."/>
            <person name="Antonio M."/>
            <person name="Oren A."/>
            <person name="Chaudhuri R.R."/>
            <person name="La Ragione R."/>
            <person name="Hildebrand F."/>
            <person name="Pallen M.J."/>
        </authorList>
    </citation>
    <scope>NUCLEOTIDE SEQUENCE</scope>
    <source>
        <strain evidence="1">G3-2149</strain>
    </source>
</reference>
<sequence length="335" mass="39357">MTDYISLERMTAIHDLLAKHYRLGAMYFADAYDKETKRFTLDFPCTYDELKGCIRKKGIQYQSGEEQITSLADNQTFVDALWVMMSVCQLPQQDDSIPATFREYWHRQTEGIAGDGSEAYQMDMNYLLDESIETFFEARTRKDLLKLYIYHKEKPKDILTGLTIKYGKGRSIRLENSYNWFENVLLAEHFKKFLPDIKSLEDAKKALDRTDHATDRLSRPLMYHFIYGTYSMISDITGQTRVTEAMCYLLINLMEEMDYQTMYLYKGKPRGMDASYVRNMISRLKKDPRRAQFNICIPLKMSEIEDKLRKTGRTMYLLPSLYEAALNDITTQEES</sequence>
<evidence type="ECO:0000313" key="2">
    <source>
        <dbReference type="Proteomes" id="UP000823865"/>
    </source>
</evidence>
<reference evidence="1" key="2">
    <citation type="submission" date="2021-04" db="EMBL/GenBank/DDBJ databases">
        <authorList>
            <person name="Gilroy R."/>
        </authorList>
    </citation>
    <scope>NUCLEOTIDE SEQUENCE</scope>
    <source>
        <strain evidence="1">G3-2149</strain>
    </source>
</reference>
<protein>
    <submittedName>
        <fullName evidence="1">Uncharacterized protein</fullName>
    </submittedName>
</protein>
<comment type="caution">
    <text evidence="1">The sequence shown here is derived from an EMBL/GenBank/DDBJ whole genome shotgun (WGS) entry which is preliminary data.</text>
</comment>
<dbReference type="Proteomes" id="UP000823865">
    <property type="component" value="Unassembled WGS sequence"/>
</dbReference>
<evidence type="ECO:0000313" key="1">
    <source>
        <dbReference type="EMBL" id="MBU3852872.1"/>
    </source>
</evidence>